<dbReference type="PANTHER" id="PTHR30627">
    <property type="entry name" value="PEPTIDOGLYCAN D,D-TRANSPEPTIDASE"/>
    <property type="match status" value="1"/>
</dbReference>
<evidence type="ECO:0000313" key="15">
    <source>
        <dbReference type="Proteomes" id="UP000012589"/>
    </source>
</evidence>
<dbReference type="InterPro" id="IPR012338">
    <property type="entry name" value="Beta-lactam/transpept-like"/>
</dbReference>
<evidence type="ECO:0000256" key="8">
    <source>
        <dbReference type="ARBA" id="ARBA00022989"/>
    </source>
</evidence>
<dbReference type="Pfam" id="PF03717">
    <property type="entry name" value="PBP_dimer"/>
    <property type="match status" value="1"/>
</dbReference>
<evidence type="ECO:0000256" key="6">
    <source>
        <dbReference type="ARBA" id="ARBA00022960"/>
    </source>
</evidence>
<evidence type="ECO:0000256" key="5">
    <source>
        <dbReference type="ARBA" id="ARBA00022692"/>
    </source>
</evidence>
<evidence type="ECO:0000256" key="9">
    <source>
        <dbReference type="ARBA" id="ARBA00023136"/>
    </source>
</evidence>
<dbReference type="HOGENOM" id="CLU_009289_1_1_9"/>
<dbReference type="SUPFAM" id="SSF56519">
    <property type="entry name" value="Penicillin binding protein dimerisation domain"/>
    <property type="match status" value="1"/>
</dbReference>
<proteinExistence type="inferred from homology"/>
<organism evidence="14 15">
    <name type="scientific">Eubacterium plexicaudatum ASF492</name>
    <dbReference type="NCBI Taxonomy" id="1235802"/>
    <lineage>
        <taxon>Bacteria</taxon>
        <taxon>Bacillati</taxon>
        <taxon>Bacillota</taxon>
        <taxon>Clostridia</taxon>
        <taxon>Eubacteriales</taxon>
        <taxon>Eubacteriaceae</taxon>
        <taxon>Eubacterium</taxon>
    </lineage>
</organism>
<feature type="domain" description="Penicillin-binding protein transpeptidase" evidence="12">
    <location>
        <begin position="609"/>
        <end position="924"/>
    </location>
</feature>
<comment type="caution">
    <text evidence="14">The sequence shown here is derived from an EMBL/GenBank/DDBJ whole genome shotgun (WGS) entry which is preliminary data.</text>
</comment>
<sequence length="953" mass="107869">MYEYDSVKDFLKSFFKSRLLVLSLIILLMGGVLLHRLFTLQIINGQSYQDNYTLKIRKERILNGTRGDILDCNGKVLAYNELIYKVILEDNGTYSSTDEKNESLNGMIAKVLEVLEENGDDFVNDFNIRLKKNGTYAFTVEGTQLMRFRADIYGKAKIEDLKWDKELKYNTAEASEEQIIAYLCDEKYGLKDADYTPELKYKIMVVRYALAQKAFQKYIPTTIAAGISDKTMAYIKENKAELPGVDIEEDYIRKYDDSIYFASMIGYTGKISTEEYEELSKQNDSYELTDVIGKAGIEQIMDEKLQGSKGSETVFVDVMGKELEVTDHKEPSAGNNIYLSIDADLQKAVYHLLEQELAGILFNNIINVKEYVNTSGNESDIKIPIYDVYFALINNNIIDTSHFKHKKASATERNIQAIYDSHLDSVIARIKEQCAAAMPETYQAAPEEYQNYYSYIVSMLLENKVLLNENIEKTDPTYLAWTKEETISLKEYLNYCINMGWIDYNIFQTEEEYSDSSEIYMDLIHYIEKELKEDEGFQKKIYQYLIKQDMVSGTQLCLILYDQKLIKKDEQKRAQLENGTTSAFTFLKEKVQNLEITPGQLALDPCTASCVITDVKTGELKALVSYPGYDNNMLANTVDADYFAKLQTDESRPMYNHATQERTAPGSTFKMITATAGLGEGIITPSTKINNQGKFKLVDNEPECWIYPASRHGWMDVTNAIRVSCNYFFYQIGYDLSLVGNTYSDPTGIRKITDYATAYGLGDTTGIEIPENSPEIANQFPVMAAIGQSNHNYATVQLARYVTAVANKGTVFNYTLLKKMTDHNGKVIKNYSPTIKNKMDNISDSSWKAIQNGNRLVVANLAEFKDFPMVVAGKTGTAQQVKTRGNHALFVGYAPFKDPEISIATRIAYGYTSHNAADVSAQILKYYFKLDESENLLTGKAENVGDSSNGITD</sequence>
<dbReference type="PANTHER" id="PTHR30627:SF2">
    <property type="entry name" value="PEPTIDOGLYCAN D,D-TRANSPEPTIDASE MRDA"/>
    <property type="match status" value="1"/>
</dbReference>
<dbReference type="GO" id="GO:0071555">
    <property type="term" value="P:cell wall organization"/>
    <property type="evidence" value="ECO:0007669"/>
    <property type="project" value="UniProtKB-KW"/>
</dbReference>
<keyword evidence="15" id="KW-1185">Reference proteome</keyword>
<feature type="transmembrane region" description="Helical" evidence="11">
    <location>
        <begin position="20"/>
        <end position="38"/>
    </location>
</feature>
<evidence type="ECO:0000256" key="2">
    <source>
        <dbReference type="ARBA" id="ARBA00004236"/>
    </source>
</evidence>
<keyword evidence="8 11" id="KW-1133">Transmembrane helix</keyword>
<dbReference type="GO" id="GO:0009252">
    <property type="term" value="P:peptidoglycan biosynthetic process"/>
    <property type="evidence" value="ECO:0007669"/>
    <property type="project" value="UniProtKB-KW"/>
</dbReference>
<evidence type="ECO:0000313" key="14">
    <source>
        <dbReference type="EMBL" id="EMZ37163.1"/>
    </source>
</evidence>
<evidence type="ECO:0000256" key="7">
    <source>
        <dbReference type="ARBA" id="ARBA00022984"/>
    </source>
</evidence>
<protein>
    <recommendedName>
        <fullName evidence="16">Penicillin-binding protein transpeptidase domain-containing protein</fullName>
    </recommendedName>
</protein>
<dbReference type="GO" id="GO:0008360">
    <property type="term" value="P:regulation of cell shape"/>
    <property type="evidence" value="ECO:0007669"/>
    <property type="project" value="UniProtKB-KW"/>
</dbReference>
<evidence type="ECO:0000256" key="4">
    <source>
        <dbReference type="ARBA" id="ARBA00022475"/>
    </source>
</evidence>
<dbReference type="InterPro" id="IPR001460">
    <property type="entry name" value="PCN-bd_Tpept"/>
</dbReference>
<dbReference type="InterPro" id="IPR036138">
    <property type="entry name" value="PBP_dimer_sf"/>
</dbReference>
<dbReference type="AlphaFoldDB" id="N2BF46"/>
<dbReference type="Gene3D" id="3.90.1310.10">
    <property type="entry name" value="Penicillin-binding protein 2a (Domain 2)"/>
    <property type="match status" value="1"/>
</dbReference>
<comment type="similarity">
    <text evidence="3">Belongs to the transpeptidase family.</text>
</comment>
<keyword evidence="4" id="KW-1003">Cell membrane</keyword>
<dbReference type="Proteomes" id="UP000012589">
    <property type="component" value="Unassembled WGS sequence"/>
</dbReference>
<accession>N2BF46</accession>
<evidence type="ECO:0008006" key="16">
    <source>
        <dbReference type="Google" id="ProtNLM"/>
    </source>
</evidence>
<evidence type="ECO:0000256" key="3">
    <source>
        <dbReference type="ARBA" id="ARBA00007171"/>
    </source>
</evidence>
<keyword evidence="6" id="KW-0133">Cell shape</keyword>
<reference evidence="14 15" key="1">
    <citation type="journal article" date="2014" name="Genome Announc.">
        <title>Draft genome sequences of the altered schaedler flora, a defined bacterial community from gnotobiotic mice.</title>
        <authorList>
            <person name="Wannemuehler M.J."/>
            <person name="Overstreet A.M."/>
            <person name="Ward D.V."/>
            <person name="Phillips G.J."/>
        </authorList>
    </citation>
    <scope>NUCLEOTIDE SEQUENCE [LARGE SCALE GENOMIC DNA]</scope>
    <source>
        <strain evidence="14 15">ASF492</strain>
    </source>
</reference>
<dbReference type="eggNOG" id="COG0768">
    <property type="taxonomic scope" value="Bacteria"/>
</dbReference>
<dbReference type="EMBL" id="AQFT01000014">
    <property type="protein sequence ID" value="EMZ37163.1"/>
    <property type="molecule type" value="Genomic_DNA"/>
</dbReference>
<keyword evidence="10" id="KW-0961">Cell wall biogenesis/degradation</keyword>
<evidence type="ECO:0000256" key="10">
    <source>
        <dbReference type="ARBA" id="ARBA00023316"/>
    </source>
</evidence>
<keyword evidence="9 11" id="KW-0472">Membrane</keyword>
<evidence type="ECO:0000259" key="13">
    <source>
        <dbReference type="Pfam" id="PF03717"/>
    </source>
</evidence>
<dbReference type="GO" id="GO:0071972">
    <property type="term" value="F:peptidoglycan L,D-transpeptidase activity"/>
    <property type="evidence" value="ECO:0007669"/>
    <property type="project" value="TreeGrafter"/>
</dbReference>
<feature type="domain" description="Penicillin-binding protein dimerisation" evidence="13">
    <location>
        <begin position="63"/>
        <end position="325"/>
    </location>
</feature>
<evidence type="ECO:0000256" key="11">
    <source>
        <dbReference type="SAM" id="Phobius"/>
    </source>
</evidence>
<evidence type="ECO:0000259" key="12">
    <source>
        <dbReference type="Pfam" id="PF00905"/>
    </source>
</evidence>
<dbReference type="InterPro" id="IPR050515">
    <property type="entry name" value="Beta-lactam/transpept"/>
</dbReference>
<dbReference type="InterPro" id="IPR005311">
    <property type="entry name" value="PBP_dimer"/>
</dbReference>
<dbReference type="GO" id="GO:0005886">
    <property type="term" value="C:plasma membrane"/>
    <property type="evidence" value="ECO:0007669"/>
    <property type="project" value="UniProtKB-SubCell"/>
</dbReference>
<dbReference type="Gene3D" id="3.40.710.10">
    <property type="entry name" value="DD-peptidase/beta-lactamase superfamily"/>
    <property type="match status" value="1"/>
</dbReference>
<comment type="subcellular location">
    <subcellularLocation>
        <location evidence="2">Cell membrane</location>
    </subcellularLocation>
    <subcellularLocation>
        <location evidence="1">Membrane</location>
        <topology evidence="1">Single-pass membrane protein</topology>
    </subcellularLocation>
</comment>
<dbReference type="SUPFAM" id="SSF56601">
    <property type="entry name" value="beta-lactamase/transpeptidase-like"/>
    <property type="match status" value="1"/>
</dbReference>
<dbReference type="Pfam" id="PF00905">
    <property type="entry name" value="Transpeptidase"/>
    <property type="match status" value="1"/>
</dbReference>
<gene>
    <name evidence="14" type="ORF">C823_00506</name>
</gene>
<dbReference type="GO" id="GO:0008658">
    <property type="term" value="F:penicillin binding"/>
    <property type="evidence" value="ECO:0007669"/>
    <property type="project" value="InterPro"/>
</dbReference>
<keyword evidence="5 11" id="KW-0812">Transmembrane</keyword>
<dbReference type="PATRIC" id="fig|1235802.3.peg.531"/>
<keyword evidence="7" id="KW-0573">Peptidoglycan synthesis</keyword>
<dbReference type="STRING" id="1235802.C823_00506"/>
<evidence type="ECO:0000256" key="1">
    <source>
        <dbReference type="ARBA" id="ARBA00004167"/>
    </source>
</evidence>
<name>N2BF46_9FIRM</name>